<protein>
    <submittedName>
        <fullName evidence="6">FAD_binding_3 domain-containing protein</fullName>
    </submittedName>
</protein>
<reference evidence="6" key="1">
    <citation type="submission" date="2017-02" db="UniProtKB">
        <authorList>
            <consortium name="WormBaseParasite"/>
        </authorList>
    </citation>
    <scope>IDENTIFICATION</scope>
</reference>
<comment type="similarity">
    <text evidence="1">Belongs to the diacylglycerol acyltransferase family.</text>
</comment>
<keyword evidence="5" id="KW-1185">Reference proteome</keyword>
<keyword evidence="2" id="KW-0808">Transferase</keyword>
<evidence type="ECO:0000313" key="5">
    <source>
        <dbReference type="Proteomes" id="UP000267096"/>
    </source>
</evidence>
<evidence type="ECO:0000313" key="6">
    <source>
        <dbReference type="WBParaSite" id="ASIM_0001537501-mRNA-1"/>
    </source>
</evidence>
<evidence type="ECO:0000256" key="1">
    <source>
        <dbReference type="ARBA" id="ARBA00005420"/>
    </source>
</evidence>
<reference evidence="4 5" key="2">
    <citation type="submission" date="2018-11" db="EMBL/GenBank/DDBJ databases">
        <authorList>
            <consortium name="Pathogen Informatics"/>
        </authorList>
    </citation>
    <scope>NUCLEOTIDE SEQUENCE [LARGE SCALE GENOMIC DNA]</scope>
</reference>
<sequence>MVCSGDFGSVRGETIALGWAIPVKKTLNLTEEMLDKLHHKYCTELTNLSDEYKTKFGISEKISLNLIDFQ</sequence>
<dbReference type="InterPro" id="IPR007130">
    <property type="entry name" value="DAGAT"/>
</dbReference>
<accession>A0A0M3K340</accession>
<dbReference type="AlphaFoldDB" id="A0A0M3K340"/>
<dbReference type="OrthoDB" id="264532at2759"/>
<proteinExistence type="inferred from homology"/>
<evidence type="ECO:0000256" key="2">
    <source>
        <dbReference type="ARBA" id="ARBA00022679"/>
    </source>
</evidence>
<dbReference type="Proteomes" id="UP000267096">
    <property type="component" value="Unassembled WGS sequence"/>
</dbReference>
<evidence type="ECO:0000313" key="4">
    <source>
        <dbReference type="EMBL" id="VDK53337.1"/>
    </source>
</evidence>
<evidence type="ECO:0000256" key="3">
    <source>
        <dbReference type="ARBA" id="ARBA00023315"/>
    </source>
</evidence>
<dbReference type="EMBL" id="UYRR01031928">
    <property type="protein sequence ID" value="VDK53337.1"/>
    <property type="molecule type" value="Genomic_DNA"/>
</dbReference>
<keyword evidence="3" id="KW-0012">Acyltransferase</keyword>
<dbReference type="GO" id="GO:0008374">
    <property type="term" value="F:O-acyltransferase activity"/>
    <property type="evidence" value="ECO:0007669"/>
    <property type="project" value="InterPro"/>
</dbReference>
<organism evidence="6">
    <name type="scientific">Anisakis simplex</name>
    <name type="common">Herring worm</name>
    <dbReference type="NCBI Taxonomy" id="6269"/>
    <lineage>
        <taxon>Eukaryota</taxon>
        <taxon>Metazoa</taxon>
        <taxon>Ecdysozoa</taxon>
        <taxon>Nematoda</taxon>
        <taxon>Chromadorea</taxon>
        <taxon>Rhabditida</taxon>
        <taxon>Spirurina</taxon>
        <taxon>Ascaridomorpha</taxon>
        <taxon>Ascaridoidea</taxon>
        <taxon>Anisakidae</taxon>
        <taxon>Anisakis</taxon>
        <taxon>Anisakis simplex complex</taxon>
    </lineage>
</organism>
<gene>
    <name evidence="4" type="ORF">ASIM_LOCUS14784</name>
</gene>
<name>A0A0M3K340_ANISI</name>
<dbReference type="WBParaSite" id="ASIM_0001537501-mRNA-1">
    <property type="protein sequence ID" value="ASIM_0001537501-mRNA-1"/>
    <property type="gene ID" value="ASIM_0001537501"/>
</dbReference>
<dbReference type="Pfam" id="PF03982">
    <property type="entry name" value="DAGAT"/>
    <property type="match status" value="1"/>
</dbReference>